<organism evidence="2 3">
    <name type="scientific">Characodon lateralis</name>
    <dbReference type="NCBI Taxonomy" id="208331"/>
    <lineage>
        <taxon>Eukaryota</taxon>
        <taxon>Metazoa</taxon>
        <taxon>Chordata</taxon>
        <taxon>Craniata</taxon>
        <taxon>Vertebrata</taxon>
        <taxon>Euteleostomi</taxon>
        <taxon>Actinopterygii</taxon>
        <taxon>Neopterygii</taxon>
        <taxon>Teleostei</taxon>
        <taxon>Neoteleostei</taxon>
        <taxon>Acanthomorphata</taxon>
        <taxon>Ovalentaria</taxon>
        <taxon>Atherinomorphae</taxon>
        <taxon>Cyprinodontiformes</taxon>
        <taxon>Goodeidae</taxon>
        <taxon>Characodon</taxon>
    </lineage>
</organism>
<protein>
    <submittedName>
        <fullName evidence="2">Uncharacterized protein</fullName>
    </submittedName>
</protein>
<feature type="signal peptide" evidence="1">
    <location>
        <begin position="1"/>
        <end position="18"/>
    </location>
</feature>
<sequence length="63" mass="7075">MYLEVLALLFFLERSCLSAPQQPCHPGDEFLGRCSSSSRNAHDETPTCTELNLGYCNDLEYST</sequence>
<reference evidence="2 3" key="1">
    <citation type="submission" date="2021-06" db="EMBL/GenBank/DDBJ databases">
        <authorList>
            <person name="Palmer J.M."/>
        </authorList>
    </citation>
    <scope>NUCLEOTIDE SEQUENCE [LARGE SCALE GENOMIC DNA]</scope>
    <source>
        <strain evidence="2 3">CL_MEX2019</strain>
        <tissue evidence="2">Muscle</tissue>
    </source>
</reference>
<name>A0ABU7EMK3_9TELE</name>
<proteinExistence type="predicted"/>
<feature type="chain" id="PRO_5047102573" evidence="1">
    <location>
        <begin position="19"/>
        <end position="63"/>
    </location>
</feature>
<comment type="caution">
    <text evidence="2">The sequence shown here is derived from an EMBL/GenBank/DDBJ whole genome shotgun (WGS) entry which is preliminary data.</text>
</comment>
<keyword evidence="3" id="KW-1185">Reference proteome</keyword>
<evidence type="ECO:0000313" key="2">
    <source>
        <dbReference type="EMBL" id="MED6288410.1"/>
    </source>
</evidence>
<dbReference type="Proteomes" id="UP001352852">
    <property type="component" value="Unassembled WGS sequence"/>
</dbReference>
<evidence type="ECO:0000313" key="3">
    <source>
        <dbReference type="Proteomes" id="UP001352852"/>
    </source>
</evidence>
<keyword evidence="1" id="KW-0732">Signal</keyword>
<accession>A0ABU7EMK3</accession>
<evidence type="ECO:0000256" key="1">
    <source>
        <dbReference type="SAM" id="SignalP"/>
    </source>
</evidence>
<dbReference type="EMBL" id="JAHUTJ010060512">
    <property type="protein sequence ID" value="MED6288410.1"/>
    <property type="molecule type" value="Genomic_DNA"/>
</dbReference>
<gene>
    <name evidence="2" type="ORF">CHARACLAT_026212</name>
</gene>
<feature type="non-terminal residue" evidence="2">
    <location>
        <position position="63"/>
    </location>
</feature>